<dbReference type="Pfam" id="PF12464">
    <property type="entry name" value="Mac"/>
    <property type="match status" value="1"/>
</dbReference>
<evidence type="ECO:0000259" key="8">
    <source>
        <dbReference type="PROSITE" id="PS50048"/>
    </source>
</evidence>
<dbReference type="OMA" id="ACNNCIR"/>
<feature type="compositionally biased region" description="Pro residues" evidence="7">
    <location>
        <begin position="619"/>
        <end position="634"/>
    </location>
</feature>
<feature type="compositionally biased region" description="Low complexity" evidence="7">
    <location>
        <begin position="219"/>
        <end position="228"/>
    </location>
</feature>
<feature type="region of interest" description="Disordered" evidence="7">
    <location>
        <begin position="455"/>
        <end position="540"/>
    </location>
</feature>
<dbReference type="Proteomes" id="UP000002669">
    <property type="component" value="Unassembled WGS sequence"/>
</dbReference>
<dbReference type="GO" id="GO:0008374">
    <property type="term" value="F:O-acyltransferase activity"/>
    <property type="evidence" value="ECO:0007669"/>
    <property type="project" value="TreeGrafter"/>
</dbReference>
<organism evidence="10">
    <name type="scientific">Arthroderma gypseum (strain ATCC MYA-4604 / CBS 118893)</name>
    <name type="common">Microsporum gypseum</name>
    <dbReference type="NCBI Taxonomy" id="535722"/>
    <lineage>
        <taxon>Eukaryota</taxon>
        <taxon>Fungi</taxon>
        <taxon>Dikarya</taxon>
        <taxon>Ascomycota</taxon>
        <taxon>Pezizomycotina</taxon>
        <taxon>Eurotiomycetes</taxon>
        <taxon>Eurotiomycetidae</taxon>
        <taxon>Onygenales</taxon>
        <taxon>Arthrodermataceae</taxon>
        <taxon>Nannizzia</taxon>
    </lineage>
</organism>
<reference evidence="10" key="1">
    <citation type="journal article" date="2012" name="MBio">
        <title>Comparative genome analysis of Trichophyton rubrum and related dermatophytes reveals candidate genes involved in infection.</title>
        <authorList>
            <person name="Martinez D.A."/>
            <person name="Oliver B.G."/>
            <person name="Graeser Y."/>
            <person name="Goldberg J.M."/>
            <person name="Li W."/>
            <person name="Martinez-Rossi N.M."/>
            <person name="Monod M."/>
            <person name="Shelest E."/>
            <person name="Barton R.C."/>
            <person name="Birch E."/>
            <person name="Brakhage A.A."/>
            <person name="Chen Z."/>
            <person name="Gurr S.J."/>
            <person name="Heiman D."/>
            <person name="Heitman J."/>
            <person name="Kosti I."/>
            <person name="Rossi A."/>
            <person name="Saif S."/>
            <person name="Samalova M."/>
            <person name="Saunders C.W."/>
            <person name="Shea T."/>
            <person name="Summerbell R.C."/>
            <person name="Xu J."/>
            <person name="Young S."/>
            <person name="Zeng Q."/>
            <person name="Birren B.W."/>
            <person name="Cuomo C.A."/>
            <person name="White T.C."/>
        </authorList>
    </citation>
    <scope>NUCLEOTIDE SEQUENCE [LARGE SCALE GENOMIC DNA]</scope>
    <source>
        <strain evidence="10">ATCC MYA-4604 / CBS 118893</strain>
    </source>
</reference>
<evidence type="ECO:0000313" key="10">
    <source>
        <dbReference type="Proteomes" id="UP000002669"/>
    </source>
</evidence>
<dbReference type="InterPro" id="IPR001451">
    <property type="entry name" value="Hexapep"/>
</dbReference>
<feature type="compositionally biased region" description="Pro residues" evidence="7">
    <location>
        <begin position="186"/>
        <end position="203"/>
    </location>
</feature>
<proteinExistence type="inferred from homology"/>
<evidence type="ECO:0000256" key="2">
    <source>
        <dbReference type="ARBA" id="ARBA00022679"/>
    </source>
</evidence>
<evidence type="ECO:0000256" key="7">
    <source>
        <dbReference type="SAM" id="MobiDB-lite"/>
    </source>
</evidence>
<feature type="domain" description="Zn(2)-C6 fungal-type" evidence="8">
    <location>
        <begin position="328"/>
        <end position="356"/>
    </location>
</feature>
<dbReference type="Gene3D" id="4.10.240.10">
    <property type="entry name" value="Zn(2)-C6 fungal-type DNA-binding domain"/>
    <property type="match status" value="1"/>
</dbReference>
<dbReference type="Pfam" id="PF00132">
    <property type="entry name" value="Hexapep"/>
    <property type="match status" value="1"/>
</dbReference>
<dbReference type="PANTHER" id="PTHR23416:SF76">
    <property type="entry name" value="ZN(II)2CYS6 TRANSCRIPTION FACTOR (EUROFUNG)"/>
    <property type="match status" value="1"/>
</dbReference>
<dbReference type="PROSITE" id="PS50048">
    <property type="entry name" value="ZN2_CY6_FUNGAL_2"/>
    <property type="match status" value="1"/>
</dbReference>
<dbReference type="Pfam" id="PF16628">
    <property type="entry name" value="Mac_assoc"/>
    <property type="match status" value="1"/>
</dbReference>
<feature type="compositionally biased region" description="Low complexity" evidence="7">
    <location>
        <begin position="18"/>
        <end position="28"/>
    </location>
</feature>
<feature type="compositionally biased region" description="Low complexity" evidence="7">
    <location>
        <begin position="59"/>
        <end position="107"/>
    </location>
</feature>
<dbReference type="InterPro" id="IPR001138">
    <property type="entry name" value="Zn2Cys6_DnaBD"/>
</dbReference>
<dbReference type="GeneID" id="10033228"/>
<dbReference type="STRING" id="535722.E5QZ31"/>
<feature type="compositionally biased region" description="Basic and acidic residues" evidence="7">
    <location>
        <begin position="173"/>
        <end position="182"/>
    </location>
</feature>
<name>E5QZ31_ARTGP</name>
<dbReference type="VEuPathDB" id="FungiDB:MGYG_01953"/>
<dbReference type="GO" id="GO:0000981">
    <property type="term" value="F:DNA-binding transcription factor activity, RNA polymerase II-specific"/>
    <property type="evidence" value="ECO:0007669"/>
    <property type="project" value="InterPro"/>
</dbReference>
<feature type="compositionally biased region" description="Basic and acidic residues" evidence="7">
    <location>
        <begin position="473"/>
        <end position="484"/>
    </location>
</feature>
<dbReference type="PANTHER" id="PTHR23416">
    <property type="entry name" value="SIALIC ACID SYNTHASE-RELATED"/>
    <property type="match status" value="1"/>
</dbReference>
<dbReference type="eggNOG" id="KOG4750">
    <property type="taxonomic scope" value="Eukaryota"/>
</dbReference>
<keyword evidence="6" id="KW-0539">Nucleus</keyword>
<evidence type="ECO:0000256" key="6">
    <source>
        <dbReference type="ARBA" id="ARBA00023242"/>
    </source>
</evidence>
<evidence type="ECO:0000256" key="5">
    <source>
        <dbReference type="ARBA" id="ARBA00023163"/>
    </source>
</evidence>
<keyword evidence="10" id="KW-1185">Reference proteome</keyword>
<dbReference type="OrthoDB" id="25818at2759"/>
<dbReference type="InterPro" id="IPR036864">
    <property type="entry name" value="Zn2-C6_fun-type_DNA-bd_sf"/>
</dbReference>
<keyword evidence="3" id="KW-0805">Transcription regulation</keyword>
<dbReference type="InterPro" id="IPR051159">
    <property type="entry name" value="Hexapeptide_acetyltransf"/>
</dbReference>
<evidence type="ECO:0000256" key="3">
    <source>
        <dbReference type="ARBA" id="ARBA00023015"/>
    </source>
</evidence>
<gene>
    <name evidence="9" type="ORF">MGYG_01953</name>
</gene>
<dbReference type="Gene3D" id="2.160.10.10">
    <property type="entry name" value="Hexapeptide repeat proteins"/>
    <property type="match status" value="1"/>
</dbReference>
<feature type="compositionally biased region" description="Polar residues" evidence="7">
    <location>
        <begin position="281"/>
        <end position="292"/>
    </location>
</feature>
<feature type="region of interest" description="Disordered" evidence="7">
    <location>
        <begin position="1"/>
        <end position="322"/>
    </location>
</feature>
<dbReference type="SUPFAM" id="SSF57701">
    <property type="entry name" value="Zn2/Cys6 DNA-binding domain"/>
    <property type="match status" value="1"/>
</dbReference>
<dbReference type="EMBL" id="DS989822">
    <property type="protein sequence ID" value="EFQ98940.1"/>
    <property type="molecule type" value="Genomic_DNA"/>
</dbReference>
<evidence type="ECO:0000256" key="4">
    <source>
        <dbReference type="ARBA" id="ARBA00023125"/>
    </source>
</evidence>
<dbReference type="InterPro" id="IPR011004">
    <property type="entry name" value="Trimer_LpxA-like_sf"/>
</dbReference>
<feature type="compositionally biased region" description="Polar residues" evidence="7">
    <location>
        <begin position="241"/>
        <end position="255"/>
    </location>
</feature>
<dbReference type="SMART" id="SM01266">
    <property type="entry name" value="Mac"/>
    <property type="match status" value="1"/>
</dbReference>
<dbReference type="CDD" id="cd00067">
    <property type="entry name" value="GAL4"/>
    <property type="match status" value="1"/>
</dbReference>
<evidence type="ECO:0000313" key="9">
    <source>
        <dbReference type="EMBL" id="EFQ98940.1"/>
    </source>
</evidence>
<dbReference type="AlphaFoldDB" id="E5QZ31"/>
<dbReference type="PROSITE" id="PS00463">
    <property type="entry name" value="ZN2_CY6_FUNGAL_1"/>
    <property type="match status" value="1"/>
</dbReference>
<dbReference type="InterPro" id="IPR024688">
    <property type="entry name" value="Mac_dom"/>
</dbReference>
<dbReference type="GO" id="GO:0008270">
    <property type="term" value="F:zinc ion binding"/>
    <property type="evidence" value="ECO:0007669"/>
    <property type="project" value="InterPro"/>
</dbReference>
<dbReference type="RefSeq" id="XP_003177892.1">
    <property type="nucleotide sequence ID" value="XM_003177844.1"/>
</dbReference>
<accession>E5QZ31</accession>
<comment type="similarity">
    <text evidence="1">Belongs to the transferase hexapeptide repeat family.</text>
</comment>
<feature type="compositionally biased region" description="Polar residues" evidence="7">
    <location>
        <begin position="299"/>
        <end position="312"/>
    </location>
</feature>
<dbReference type="SUPFAM" id="SSF51161">
    <property type="entry name" value="Trimeric LpxA-like enzymes"/>
    <property type="match status" value="1"/>
</dbReference>
<evidence type="ECO:0000256" key="1">
    <source>
        <dbReference type="ARBA" id="ARBA00007274"/>
    </source>
</evidence>
<protein>
    <submittedName>
        <fullName evidence="9">Nodulation protein L</fullName>
    </submittedName>
</protein>
<dbReference type="InParanoid" id="E5QZ31"/>
<feature type="compositionally biased region" description="Basic and acidic residues" evidence="7">
    <location>
        <begin position="119"/>
        <end position="129"/>
    </location>
</feature>
<dbReference type="SMART" id="SM00066">
    <property type="entry name" value="GAL4"/>
    <property type="match status" value="1"/>
</dbReference>
<sequence>MSVVAPAPLPSGSREIAAEASPEQSPSSFTAVNGRDRSGSLMNGQQADMRPSPSRDESSSNNNNAGAGNNSTSSTSNTTSSSNGNASGNSSGNNGGTASAAASNGANLPLSDKPASADGSRDSPVDHADASAQDNTATAAAAATASAVAAAASNTNSANNSSNAAASNKRKRSSIDSHHADLVRSPPGPLPADHPHSQPPPPAANGNSEHPPHHHHHQQQQQQQQQQPYTSVERPDEARPGTSNVAWDYEMNNSQRHSKPQQHMDASDAQLAEALQREVQSETPSENASTMEMQGGGSSAHNMQSQSPSGSQVAPKRKRVFSNRTKTGCMTCRRRKKKCDEQHPSCNNCIRGGFPCEGYSVRSTWQKPSQAKGPIPLQSKDRYPEPPSMYMQDMSPQRHDSRIGGPMLPDGSKARPVSVEESERAQAYMTSPNSSVARVAWQKGSWQAANHHMMQDSGPKMEYRDGPVMADMSRPEPPKSDYHHSHANNASTNNNNNNNSPANNGSGNNAHQKPGLPVFQPNMEPRPNHAPPRVDPGNYPTQARLALSSMEPHVPFEGPTEKSEKEKMLSGEQYRPFDPELVRDREQCKSALWRFTNAGNPLYGISSAEKTRLLTQILQPPPIEPSPDAPPPSTSTPTGSLGPGAVLESPFNCHYGYNINIGEDVLISENCFFADDCSINIGAHTWIGPNVTILSSMAIGSMQERKGSQSRYQGRPVVIAEDCWIGAGCTILPGVTLGRGAYIAPGEVVRSQILPYGFQGLKPNYP</sequence>
<dbReference type="Pfam" id="PF00172">
    <property type="entry name" value="Zn_clus"/>
    <property type="match status" value="1"/>
</dbReference>
<feature type="region of interest" description="Disordered" evidence="7">
    <location>
        <begin position="393"/>
        <end position="436"/>
    </location>
</feature>
<feature type="region of interest" description="Disordered" evidence="7">
    <location>
        <begin position="619"/>
        <end position="643"/>
    </location>
</feature>
<feature type="compositionally biased region" description="Low complexity" evidence="7">
    <location>
        <begin position="130"/>
        <end position="167"/>
    </location>
</feature>
<dbReference type="GO" id="GO:0003677">
    <property type="term" value="F:DNA binding"/>
    <property type="evidence" value="ECO:0007669"/>
    <property type="project" value="UniProtKB-KW"/>
</dbReference>
<dbReference type="GO" id="GO:0016407">
    <property type="term" value="F:acetyltransferase activity"/>
    <property type="evidence" value="ECO:0007669"/>
    <property type="project" value="InterPro"/>
</dbReference>
<keyword evidence="4" id="KW-0238">DNA-binding</keyword>
<dbReference type="HOGENOM" id="CLU_013964_1_0_1"/>
<keyword evidence="5" id="KW-0804">Transcription</keyword>
<feature type="compositionally biased region" description="Low complexity" evidence="7">
    <location>
        <begin position="487"/>
        <end position="511"/>
    </location>
</feature>
<keyword evidence="2" id="KW-0808">Transferase</keyword>